<dbReference type="EMBL" id="VULR01000003">
    <property type="protein sequence ID" value="MSS42764.1"/>
    <property type="molecule type" value="Genomic_DNA"/>
</dbReference>
<name>A0A844FFJ2_9FIRM</name>
<proteinExistence type="predicted"/>
<evidence type="ECO:0000313" key="6">
    <source>
        <dbReference type="Proteomes" id="UP001108123"/>
    </source>
</evidence>
<dbReference type="InterPro" id="IPR051534">
    <property type="entry name" value="CBASS_pafABC_assoc_protein"/>
</dbReference>
<dbReference type="PROSITE" id="PS52050">
    <property type="entry name" value="WYL"/>
    <property type="match status" value="1"/>
</dbReference>
<dbReference type="Proteomes" id="UP001108123">
    <property type="component" value="Unassembled WGS sequence"/>
</dbReference>
<sequence length="329" mass="38734">MGEKTKLKLLHILNILKEDSDEETILTTSDIIDKLQDKGIIAERRSVIRDIKTLEAFGYDISLYEENKQGYYLRSREFEEEELRILIDTVSASKSITTKKSKELIDKLKKLTSKNLGKKIVGQVYVDEKIKSKNERIYYNVNALSSAIEENKKVNFKYTTYNINKQLEYRKKGKTYKVSPYGLGWHEDNYYLIGIHEKYDNISHYRVDRIKDVEILDERRKILKEYENGKEFNVADYINKTFNMFTGEKKIVKIRFENHLINPVIDKFGTDVFLRKDGDENFLVCAEILISKGFISWLLQFGSSAELIEPVEVRDMIKEKVKELKNIYK</sequence>
<protein>
    <submittedName>
        <fullName evidence="4">WYL domain-containing protein</fullName>
    </submittedName>
</protein>
<reference evidence="4 5" key="1">
    <citation type="submission" date="2019-08" db="EMBL/GenBank/DDBJ databases">
        <title>In-depth cultivation of the pig gut microbiome towards novel bacterial diversity and tailored functional studies.</title>
        <authorList>
            <person name="Wylensek D."/>
            <person name="Hitch T.C.A."/>
            <person name="Clavel T."/>
        </authorList>
    </citation>
    <scope>NUCLEOTIDE SEQUENCE [LARGE SCALE GENOMIC DNA]</scope>
    <source>
        <strain evidence="4 5">Med78-601-WT-4W-RMD-3</strain>
    </source>
</reference>
<evidence type="ECO:0000259" key="1">
    <source>
        <dbReference type="Pfam" id="PF13280"/>
    </source>
</evidence>
<keyword evidence="6" id="KW-1185">Reference proteome</keyword>
<accession>A0A844FFJ2</accession>
<dbReference type="AlphaFoldDB" id="A0A844FFJ2"/>
<evidence type="ECO:0000259" key="2">
    <source>
        <dbReference type="Pfam" id="PF25583"/>
    </source>
</evidence>
<comment type="caution">
    <text evidence="4">The sequence shown here is derived from an EMBL/GenBank/DDBJ whole genome shotgun (WGS) entry which is preliminary data.</text>
</comment>
<evidence type="ECO:0000313" key="5">
    <source>
        <dbReference type="Proteomes" id="UP000462760"/>
    </source>
</evidence>
<dbReference type="Pfam" id="PF25583">
    <property type="entry name" value="WCX"/>
    <property type="match status" value="1"/>
</dbReference>
<dbReference type="PANTHER" id="PTHR34580:SF1">
    <property type="entry name" value="PROTEIN PAFC"/>
    <property type="match status" value="1"/>
</dbReference>
<gene>
    <name evidence="4" type="ORF">FYJ27_03325</name>
    <name evidence="3" type="ORF">L0P62_02675</name>
</gene>
<dbReference type="PANTHER" id="PTHR34580">
    <property type="match status" value="1"/>
</dbReference>
<evidence type="ECO:0000313" key="3">
    <source>
        <dbReference type="EMBL" id="MCG4564344.1"/>
    </source>
</evidence>
<feature type="domain" description="WCX" evidence="2">
    <location>
        <begin position="252"/>
        <end position="324"/>
    </location>
</feature>
<organism evidence="4 5">
    <name type="scientific">Anaerosalibacter bizertensis</name>
    <dbReference type="NCBI Taxonomy" id="932217"/>
    <lineage>
        <taxon>Bacteria</taxon>
        <taxon>Bacillati</taxon>
        <taxon>Bacillota</taxon>
        <taxon>Tissierellia</taxon>
        <taxon>Tissierellales</taxon>
        <taxon>Sporanaerobacteraceae</taxon>
        <taxon>Anaerosalibacter</taxon>
    </lineage>
</organism>
<dbReference type="EMBL" id="JAKNID010000005">
    <property type="protein sequence ID" value="MCG4564344.1"/>
    <property type="molecule type" value="Genomic_DNA"/>
</dbReference>
<reference evidence="3" key="2">
    <citation type="submission" date="2022-01" db="EMBL/GenBank/DDBJ databases">
        <title>Collection of gut derived symbiotic bacterial strains cultured from healthy donors.</title>
        <authorList>
            <person name="Lin H."/>
            <person name="Kohout C."/>
            <person name="Waligurski E."/>
            <person name="Pamer E.G."/>
        </authorList>
    </citation>
    <scope>NUCLEOTIDE SEQUENCE</scope>
    <source>
        <strain evidence="3">MSK.14.39</strain>
    </source>
</reference>
<dbReference type="InterPro" id="IPR026881">
    <property type="entry name" value="WYL_dom"/>
</dbReference>
<dbReference type="InterPro" id="IPR057727">
    <property type="entry name" value="WCX_dom"/>
</dbReference>
<dbReference type="Proteomes" id="UP000462760">
    <property type="component" value="Unassembled WGS sequence"/>
</dbReference>
<dbReference type="Pfam" id="PF13280">
    <property type="entry name" value="WYL"/>
    <property type="match status" value="1"/>
</dbReference>
<evidence type="ECO:0000313" key="4">
    <source>
        <dbReference type="EMBL" id="MSS42764.1"/>
    </source>
</evidence>
<dbReference type="OrthoDB" id="9772503at2"/>
<dbReference type="RefSeq" id="WP_154483124.1">
    <property type="nucleotide sequence ID" value="NZ_JAJBNW010000071.1"/>
</dbReference>
<feature type="domain" description="WYL" evidence="1">
    <location>
        <begin position="141"/>
        <end position="215"/>
    </location>
</feature>